<keyword evidence="1" id="KW-0175">Coiled coil</keyword>
<name>X0VRX1_9ZZZZ</name>
<protein>
    <submittedName>
        <fullName evidence="2">Uncharacterized protein</fullName>
    </submittedName>
</protein>
<evidence type="ECO:0000313" key="2">
    <source>
        <dbReference type="EMBL" id="GAG15213.1"/>
    </source>
</evidence>
<organism evidence="2">
    <name type="scientific">marine sediment metagenome</name>
    <dbReference type="NCBI Taxonomy" id="412755"/>
    <lineage>
        <taxon>unclassified sequences</taxon>
        <taxon>metagenomes</taxon>
        <taxon>ecological metagenomes</taxon>
    </lineage>
</organism>
<sequence length="81" mass="9271">MNKGRQLPRTPTILQNENAALRNKVKILEESLVAAYKIISKADKVLPNIISLAEENEKLKNENNQLRIAKEKAKLDHMLYC</sequence>
<dbReference type="AlphaFoldDB" id="X0VRX1"/>
<evidence type="ECO:0000256" key="1">
    <source>
        <dbReference type="SAM" id="Coils"/>
    </source>
</evidence>
<accession>X0VRX1</accession>
<gene>
    <name evidence="2" type="ORF">S01H1_59710</name>
</gene>
<reference evidence="2" key="1">
    <citation type="journal article" date="2014" name="Front. Microbiol.">
        <title>High frequency of phylogenetically diverse reductive dehalogenase-homologous genes in deep subseafloor sedimentary metagenomes.</title>
        <authorList>
            <person name="Kawai M."/>
            <person name="Futagami T."/>
            <person name="Toyoda A."/>
            <person name="Takaki Y."/>
            <person name="Nishi S."/>
            <person name="Hori S."/>
            <person name="Arai W."/>
            <person name="Tsubouchi T."/>
            <person name="Morono Y."/>
            <person name="Uchiyama I."/>
            <person name="Ito T."/>
            <person name="Fujiyama A."/>
            <person name="Inagaki F."/>
            <person name="Takami H."/>
        </authorList>
    </citation>
    <scope>NUCLEOTIDE SEQUENCE</scope>
    <source>
        <strain evidence="2">Expedition CK06-06</strain>
    </source>
</reference>
<comment type="caution">
    <text evidence="2">The sequence shown here is derived from an EMBL/GenBank/DDBJ whole genome shotgun (WGS) entry which is preliminary data.</text>
</comment>
<proteinExistence type="predicted"/>
<dbReference type="EMBL" id="BARS01039068">
    <property type="protein sequence ID" value="GAG15213.1"/>
    <property type="molecule type" value="Genomic_DNA"/>
</dbReference>
<feature type="coiled-coil region" evidence="1">
    <location>
        <begin position="49"/>
        <end position="76"/>
    </location>
</feature>